<accession>A0A8J6NXN8</accession>
<dbReference type="InterPro" id="IPR000671">
    <property type="entry name" value="Peptidase_A31"/>
</dbReference>
<organism evidence="5 6">
    <name type="scientific">Candidatus Thiopontia autotrophica</name>
    <dbReference type="NCBI Taxonomy" id="2841688"/>
    <lineage>
        <taxon>Bacteria</taxon>
        <taxon>Pseudomonadati</taxon>
        <taxon>Pseudomonadota</taxon>
        <taxon>Gammaproteobacteria</taxon>
        <taxon>Candidatus Thiopontia</taxon>
    </lineage>
</organism>
<dbReference type="PANTHER" id="PTHR30302:SF1">
    <property type="entry name" value="HYDROGENASE 2 MATURATION PROTEASE"/>
    <property type="match status" value="1"/>
</dbReference>
<gene>
    <name evidence="5" type="ORF">H8D24_06545</name>
</gene>
<evidence type="ECO:0000256" key="3">
    <source>
        <dbReference type="ARBA" id="ARBA00022750"/>
    </source>
</evidence>
<name>A0A8J6NXN8_9GAMM</name>
<reference evidence="5 6" key="1">
    <citation type="submission" date="2020-08" db="EMBL/GenBank/DDBJ databases">
        <title>Bridging the membrane lipid divide: bacteria of the FCB group superphylum have the potential to synthesize archaeal ether lipids.</title>
        <authorList>
            <person name="Villanueva L."/>
            <person name="Von Meijenfeldt F.A.B."/>
            <person name="Westbye A.B."/>
            <person name="Yadav S."/>
            <person name="Hopmans E.C."/>
            <person name="Dutilh B.E."/>
            <person name="Sinninghe Damste J.S."/>
        </authorList>
    </citation>
    <scope>NUCLEOTIDE SEQUENCE [LARGE SCALE GENOMIC DNA]</scope>
    <source>
        <strain evidence="5">NIOZ-UU100</strain>
    </source>
</reference>
<keyword evidence="2 5" id="KW-0645">Protease</keyword>
<dbReference type="GO" id="GO:0016485">
    <property type="term" value="P:protein processing"/>
    <property type="evidence" value="ECO:0007669"/>
    <property type="project" value="TreeGrafter"/>
</dbReference>
<dbReference type="SUPFAM" id="SSF53163">
    <property type="entry name" value="HybD-like"/>
    <property type="match status" value="1"/>
</dbReference>
<dbReference type="InterPro" id="IPR023430">
    <property type="entry name" value="Pept_HybD-like_dom_sf"/>
</dbReference>
<evidence type="ECO:0000256" key="1">
    <source>
        <dbReference type="ARBA" id="ARBA00006814"/>
    </source>
</evidence>
<evidence type="ECO:0000256" key="2">
    <source>
        <dbReference type="ARBA" id="ARBA00022670"/>
    </source>
</evidence>
<proteinExistence type="inferred from homology"/>
<evidence type="ECO:0000313" key="5">
    <source>
        <dbReference type="EMBL" id="MBC8520046.1"/>
    </source>
</evidence>
<comment type="similarity">
    <text evidence="1">Belongs to the peptidase A31 family.</text>
</comment>
<dbReference type="Proteomes" id="UP000654401">
    <property type="component" value="Unassembled WGS sequence"/>
</dbReference>
<dbReference type="PANTHER" id="PTHR30302">
    <property type="entry name" value="HYDROGENASE 1 MATURATION PROTEASE"/>
    <property type="match status" value="1"/>
</dbReference>
<evidence type="ECO:0000256" key="4">
    <source>
        <dbReference type="ARBA" id="ARBA00022801"/>
    </source>
</evidence>
<dbReference type="Gene3D" id="3.40.50.1450">
    <property type="entry name" value="HybD-like"/>
    <property type="match status" value="1"/>
</dbReference>
<protein>
    <submittedName>
        <fullName evidence="5">Hydrogenase maturation protease</fullName>
    </submittedName>
</protein>
<evidence type="ECO:0000313" key="6">
    <source>
        <dbReference type="Proteomes" id="UP000654401"/>
    </source>
</evidence>
<dbReference type="GO" id="GO:0008047">
    <property type="term" value="F:enzyme activator activity"/>
    <property type="evidence" value="ECO:0007669"/>
    <property type="project" value="InterPro"/>
</dbReference>
<dbReference type="AlphaFoldDB" id="A0A8J6NXN8"/>
<dbReference type="Pfam" id="PF01750">
    <property type="entry name" value="HycI"/>
    <property type="match status" value="1"/>
</dbReference>
<dbReference type="GO" id="GO:0004190">
    <property type="term" value="F:aspartic-type endopeptidase activity"/>
    <property type="evidence" value="ECO:0007669"/>
    <property type="project" value="UniProtKB-KW"/>
</dbReference>
<dbReference type="EMBL" id="JACNFK010000033">
    <property type="protein sequence ID" value="MBC8520046.1"/>
    <property type="molecule type" value="Genomic_DNA"/>
</dbReference>
<dbReference type="NCBIfam" id="TIGR00072">
    <property type="entry name" value="hydrog_prot"/>
    <property type="match status" value="1"/>
</dbReference>
<keyword evidence="3" id="KW-0064">Aspartyl protease</keyword>
<comment type="caution">
    <text evidence="5">The sequence shown here is derived from an EMBL/GenBank/DDBJ whole genome shotgun (WGS) entry which is preliminary data.</text>
</comment>
<sequence>MKRAVIGVGSPFGADWFGWQVVDQLQNILDQAEIGYCKLDRPGSALLQQMEGYQQVVLVDAIQTDSDRASELIVLDQPQLLKLSQQKRSTHALGIAETVALGNVLNDLPPQLQLVGVGVVDLKCEVDEALVKQGVEQVLALLKV</sequence>
<keyword evidence="4" id="KW-0378">Hydrolase</keyword>